<feature type="region of interest" description="Disordered" evidence="1">
    <location>
        <begin position="19"/>
        <end position="38"/>
    </location>
</feature>
<dbReference type="Proteomes" id="UP000269721">
    <property type="component" value="Unassembled WGS sequence"/>
</dbReference>
<evidence type="ECO:0000313" key="3">
    <source>
        <dbReference type="Proteomes" id="UP000269721"/>
    </source>
</evidence>
<gene>
    <name evidence="2" type="ORF">BDK51DRAFT_44325</name>
</gene>
<dbReference type="AlphaFoldDB" id="A0A4P9W938"/>
<name>A0A4P9W938_9FUNG</name>
<sequence length="228" mass="24903">MDWRFWMRRVDKECKEQCTEDVGDENDEEGKSGGASSVLSQATRVQAFGLRTRVRLSFLAPRSSAVSPPSPAPIVEEKGDAKGARNTGQESLAVAIGCTLHSAQSYQVLTHGGVRGVNDHPRSQCLSLTLSFKWKPRLLGSLCTVVAPLTDLGSNTEKHEIRRCSSLLAVISGLGADDRGRQNEAVVVDEGGGGRMVKRWWKQELLLLSLTRPQTLALRGSVDIFCRD</sequence>
<feature type="region of interest" description="Disordered" evidence="1">
    <location>
        <begin position="62"/>
        <end position="84"/>
    </location>
</feature>
<evidence type="ECO:0000313" key="2">
    <source>
        <dbReference type="EMBL" id="RKO87618.1"/>
    </source>
</evidence>
<keyword evidence="3" id="KW-1185">Reference proteome</keyword>
<proteinExistence type="predicted"/>
<evidence type="ECO:0000256" key="1">
    <source>
        <dbReference type="SAM" id="MobiDB-lite"/>
    </source>
</evidence>
<reference evidence="3" key="1">
    <citation type="journal article" date="2018" name="Nat. Microbiol.">
        <title>Leveraging single-cell genomics to expand the fungal tree of life.</title>
        <authorList>
            <person name="Ahrendt S.R."/>
            <person name="Quandt C.A."/>
            <person name="Ciobanu D."/>
            <person name="Clum A."/>
            <person name="Salamov A."/>
            <person name="Andreopoulos B."/>
            <person name="Cheng J.F."/>
            <person name="Woyke T."/>
            <person name="Pelin A."/>
            <person name="Henrissat B."/>
            <person name="Reynolds N.K."/>
            <person name="Benny G.L."/>
            <person name="Smith M.E."/>
            <person name="James T.Y."/>
            <person name="Grigoriev I.V."/>
        </authorList>
    </citation>
    <scope>NUCLEOTIDE SEQUENCE [LARGE SCALE GENOMIC DNA]</scope>
</reference>
<organism evidence="2 3">
    <name type="scientific">Blyttiomyces helicus</name>
    <dbReference type="NCBI Taxonomy" id="388810"/>
    <lineage>
        <taxon>Eukaryota</taxon>
        <taxon>Fungi</taxon>
        <taxon>Fungi incertae sedis</taxon>
        <taxon>Chytridiomycota</taxon>
        <taxon>Chytridiomycota incertae sedis</taxon>
        <taxon>Chytridiomycetes</taxon>
        <taxon>Chytridiomycetes incertae sedis</taxon>
        <taxon>Blyttiomyces</taxon>
    </lineage>
</organism>
<dbReference type="EMBL" id="KZ997288">
    <property type="protein sequence ID" value="RKO87618.1"/>
    <property type="molecule type" value="Genomic_DNA"/>
</dbReference>
<feature type="compositionally biased region" description="Acidic residues" evidence="1">
    <location>
        <begin position="19"/>
        <end position="28"/>
    </location>
</feature>
<accession>A0A4P9W938</accession>
<protein>
    <submittedName>
        <fullName evidence="2">Uncharacterized protein</fullName>
    </submittedName>
</protein>